<protein>
    <submittedName>
        <fullName evidence="1">Uncharacterized protein</fullName>
    </submittedName>
</protein>
<gene>
    <name evidence="1" type="ORF">CPAV1605_141</name>
</gene>
<proteinExistence type="predicted"/>
<dbReference type="EMBL" id="CABVLZ010000001">
    <property type="protein sequence ID" value="VVU94419.1"/>
    <property type="molecule type" value="Genomic_DNA"/>
</dbReference>
<dbReference type="AlphaFoldDB" id="A0A5E8CIF9"/>
<reference evidence="1" key="1">
    <citation type="submission" date="2019-09" db="EMBL/GenBank/DDBJ databases">
        <authorList>
            <person name="Needham M D."/>
        </authorList>
    </citation>
    <scope>NUCLEOTIDE SEQUENCE</scope>
</reference>
<accession>A0A5E8CIF9</accession>
<name>A0A5E8CIF9_9ZZZZ</name>
<organism evidence="1">
    <name type="scientific">seawater metagenome</name>
    <dbReference type="NCBI Taxonomy" id="1561972"/>
    <lineage>
        <taxon>unclassified sequences</taxon>
        <taxon>metagenomes</taxon>
        <taxon>ecological metagenomes</taxon>
    </lineage>
</organism>
<sequence length="88" mass="9768">MTAISSNDNNGKCCSKHYPRCPYWHSQERFDACCFGCDKPGIGSNEHNPSDNDCCNDCGIICLPCALVLDILCCPFMVFGCYTVKPFE</sequence>
<evidence type="ECO:0000313" key="1">
    <source>
        <dbReference type="EMBL" id="VVU94419.1"/>
    </source>
</evidence>